<dbReference type="Proteomes" id="UP000014803">
    <property type="component" value="Chromosome"/>
</dbReference>
<keyword evidence="7 10" id="KW-0418">Kinase</keyword>
<dbReference type="Gene3D" id="3.40.50.460">
    <property type="entry name" value="Phosphofructokinase domain"/>
    <property type="match status" value="1"/>
</dbReference>
<dbReference type="GO" id="GO:0030388">
    <property type="term" value="P:fructose 1,6-bisphosphate metabolic process"/>
    <property type="evidence" value="ECO:0007669"/>
    <property type="project" value="TreeGrafter"/>
</dbReference>
<dbReference type="KEGG" id="scu:SCE1572_34905"/>
<evidence type="ECO:0000256" key="7">
    <source>
        <dbReference type="ARBA" id="ARBA00022777"/>
    </source>
</evidence>
<sequence>MIACACPYTLSPALATVMRRRSRREACRRAAPTTRRARRCEPRFAEAFSFLQRAGAPSFVVGAKRGCHARPAPFEARARKMSIASPRMARNAGRLMAARKIAISTGGGDAPGLNAVIRAATLGALERGWEVWGIRQGYRGLLEDSPDGLIRLDRERVRGIAHLGGTILGTANRGDPFHYPTPGEHGLVPRDRSEDLVKRFRALGFDALISVGGDGSMRIAHELLQRGLPLVIGVPKTIDNDVCCTDLTFGFDTAVSIATEALDRLHTTTEAHERIMVVEVMGRHAGWIALNAGIAGGADVILMPEIPFRYEPIAEKIRLRESRGRRFSIVVAAEGAHSQGGELIIKDAGDAFRRTAVLGGVAERVAKELAARTGKEARSMVLGHLQRGGGPTTADRLLALRFGAAAARCLVEDCGSGMVALRANRIELVPLDEVAGKTKTVPLDSDTVVTAREMGLCFGDEPPGHFAAT</sequence>
<feature type="active site" description="Proton acceptor" evidence="10">
    <location>
        <position position="239"/>
    </location>
</feature>
<dbReference type="GO" id="GO:0006002">
    <property type="term" value="P:fructose 6-phosphate metabolic process"/>
    <property type="evidence" value="ECO:0007669"/>
    <property type="project" value="InterPro"/>
</dbReference>
<gene>
    <name evidence="10" type="primary">pfkA</name>
    <name evidence="12" type="ORF">SCE1572_34905</name>
</gene>
<evidence type="ECO:0000256" key="1">
    <source>
        <dbReference type="ARBA" id="ARBA00001946"/>
    </source>
</evidence>
<keyword evidence="5 10" id="KW-0808">Transferase</keyword>
<feature type="site" description="Important for substrate specificity; cannot use PPi as phosphoryl donor" evidence="10">
    <location>
        <position position="215"/>
    </location>
</feature>
<keyword evidence="9 10" id="KW-0324">Glycolysis</keyword>
<evidence type="ECO:0000256" key="6">
    <source>
        <dbReference type="ARBA" id="ARBA00022723"/>
    </source>
</evidence>
<evidence type="ECO:0000313" key="12">
    <source>
        <dbReference type="EMBL" id="AGP32700.1"/>
    </source>
</evidence>
<dbReference type="EC" id="2.7.1.11" evidence="10"/>
<dbReference type="HOGENOM" id="CLU_020655_0_0_7"/>
<evidence type="ECO:0000259" key="11">
    <source>
        <dbReference type="Pfam" id="PF00365"/>
    </source>
</evidence>
<protein>
    <recommendedName>
        <fullName evidence="10">ATP-dependent 6-phosphofructokinase</fullName>
        <shortName evidence="10">ATP-PFK</shortName>
        <shortName evidence="10">Phosphofructokinase</shortName>
        <ecNumber evidence="10">2.7.1.11</ecNumber>
    </recommendedName>
    <alternativeName>
        <fullName evidence="10">Phosphohexokinase</fullName>
    </alternativeName>
</protein>
<dbReference type="GO" id="GO:0005945">
    <property type="term" value="C:6-phosphofructokinase complex"/>
    <property type="evidence" value="ECO:0007669"/>
    <property type="project" value="TreeGrafter"/>
</dbReference>
<comment type="function">
    <text evidence="10">Catalyzes the phosphorylation of D-fructose 6-phosphate to fructose 1,6-bisphosphate by ATP, the first committing step of glycolysis.</text>
</comment>
<dbReference type="GO" id="GO:0047334">
    <property type="term" value="F:diphosphate-fructose-6-phosphate 1-phosphotransferase activity"/>
    <property type="evidence" value="ECO:0007669"/>
    <property type="project" value="InterPro"/>
</dbReference>
<dbReference type="FunFam" id="3.40.50.460:FF:000002">
    <property type="entry name" value="ATP-dependent 6-phosphofructokinase"/>
    <property type="match status" value="1"/>
</dbReference>
<dbReference type="GO" id="GO:0070095">
    <property type="term" value="F:fructose-6-phosphate binding"/>
    <property type="evidence" value="ECO:0007669"/>
    <property type="project" value="TreeGrafter"/>
</dbReference>
<feature type="binding site" evidence="10">
    <location>
        <position position="274"/>
    </location>
    <ligand>
        <name>substrate</name>
        <note>ligand shared between dimeric partners</note>
    </ligand>
</feature>
<feature type="binding site" description="in other chain" evidence="10">
    <location>
        <begin position="384"/>
        <end position="387"/>
    </location>
    <ligand>
        <name>substrate</name>
        <note>ligand shared between dimeric partners</note>
    </ligand>
</feature>
<organism evidence="12 13">
    <name type="scientific">Sorangium cellulosum So0157-2</name>
    <dbReference type="NCBI Taxonomy" id="1254432"/>
    <lineage>
        <taxon>Bacteria</taxon>
        <taxon>Pseudomonadati</taxon>
        <taxon>Myxococcota</taxon>
        <taxon>Polyangia</taxon>
        <taxon>Polyangiales</taxon>
        <taxon>Polyangiaceae</taxon>
        <taxon>Sorangium</taxon>
    </lineage>
</organism>
<comment type="pathway">
    <text evidence="3 10">Carbohydrate degradation; glycolysis; D-glyceraldehyde 3-phosphate and glycerone phosphate from D-glucose: step 3/4.</text>
</comment>
<feature type="binding site" evidence="10">
    <location>
        <begin position="173"/>
        <end position="174"/>
    </location>
    <ligand>
        <name>ATP</name>
        <dbReference type="ChEBI" id="CHEBI:30616"/>
    </ligand>
</feature>
<proteinExistence type="inferred from homology"/>
<evidence type="ECO:0000256" key="3">
    <source>
        <dbReference type="ARBA" id="ARBA00004679"/>
    </source>
</evidence>
<feature type="binding site" evidence="10">
    <location>
        <begin position="213"/>
        <end position="216"/>
    </location>
    <ligand>
        <name>ATP</name>
        <dbReference type="ChEBI" id="CHEBI:30616"/>
    </ligand>
</feature>
<dbReference type="PROSITE" id="PS00433">
    <property type="entry name" value="PHOSPHOFRUCTOKINASE"/>
    <property type="match status" value="1"/>
</dbReference>
<comment type="subunit">
    <text evidence="10">Homodimer or homotetramer.</text>
</comment>
<dbReference type="InterPro" id="IPR015912">
    <property type="entry name" value="Phosphofructokinase_CS"/>
</dbReference>
<feature type="binding site" description="in other chain" evidence="10">
    <location>
        <begin position="237"/>
        <end position="239"/>
    </location>
    <ligand>
        <name>substrate</name>
        <note>ligand shared between dimeric partners</note>
    </ligand>
</feature>
<evidence type="ECO:0000256" key="9">
    <source>
        <dbReference type="ARBA" id="ARBA00023152"/>
    </source>
</evidence>
<dbReference type="UniPathway" id="UPA00109">
    <property type="reaction ID" value="UER00182"/>
</dbReference>
<keyword evidence="4 10" id="KW-0963">Cytoplasm</keyword>
<feature type="binding site" evidence="10">
    <location>
        <position position="214"/>
    </location>
    <ligand>
        <name>Mg(2+)</name>
        <dbReference type="ChEBI" id="CHEBI:18420"/>
        <note>catalytic</note>
    </ligand>
</feature>
<feature type="binding site" description="in other chain" evidence="10">
    <location>
        <position position="334"/>
    </location>
    <ligand>
        <name>substrate</name>
        <note>ligand shared between dimeric partners</note>
    </ligand>
</feature>
<feature type="binding site" description="in other chain" evidence="10">
    <location>
        <begin position="281"/>
        <end position="283"/>
    </location>
    <ligand>
        <name>substrate</name>
        <note>ligand shared between dimeric partners</note>
    </ligand>
</feature>
<feature type="binding site" evidence="10">
    <location>
        <position position="378"/>
    </location>
    <ligand>
        <name>substrate</name>
        <note>ligand shared between dimeric partners</note>
    </ligand>
</feature>
<dbReference type="PRINTS" id="PR00476">
    <property type="entry name" value="PHFRCTKINASE"/>
</dbReference>
<reference evidence="12 13" key="1">
    <citation type="journal article" date="2013" name="Sci. Rep.">
        <title>Extraordinary expansion of a Sorangium cellulosum genome from an alkaline milieu.</title>
        <authorList>
            <person name="Han K."/>
            <person name="Li Z.F."/>
            <person name="Peng R."/>
            <person name="Zhu L.P."/>
            <person name="Zhou T."/>
            <person name="Wang L.G."/>
            <person name="Li S.G."/>
            <person name="Zhang X.B."/>
            <person name="Hu W."/>
            <person name="Wu Z.H."/>
            <person name="Qin N."/>
            <person name="Li Y.Z."/>
        </authorList>
    </citation>
    <scope>NUCLEOTIDE SEQUENCE [LARGE SCALE GENOMIC DNA]</scope>
    <source>
        <strain evidence="12 13">So0157-2</strain>
    </source>
</reference>
<dbReference type="PATRIC" id="fig|1254432.3.peg.7914"/>
<evidence type="ECO:0000256" key="2">
    <source>
        <dbReference type="ARBA" id="ARBA00004496"/>
    </source>
</evidence>
<dbReference type="GO" id="GO:0048029">
    <property type="term" value="F:monosaccharide binding"/>
    <property type="evidence" value="ECO:0007669"/>
    <property type="project" value="TreeGrafter"/>
</dbReference>
<feature type="domain" description="Phosphofructokinase" evidence="11">
    <location>
        <begin position="100"/>
        <end position="409"/>
    </location>
</feature>
<accession>S4XLN8</accession>
<feature type="binding site" evidence="10">
    <location>
        <position position="108"/>
    </location>
    <ligand>
        <name>ATP</name>
        <dbReference type="ChEBI" id="CHEBI:30616"/>
    </ligand>
</feature>
<comment type="subcellular location">
    <subcellularLocation>
        <location evidence="2 10">Cytoplasm</location>
    </subcellularLocation>
</comment>
<dbReference type="STRING" id="1254432.SCE1572_34905"/>
<dbReference type="PANTHER" id="PTHR13697">
    <property type="entry name" value="PHOSPHOFRUCTOKINASE"/>
    <property type="match status" value="1"/>
</dbReference>
<comment type="catalytic activity">
    <reaction evidence="10">
        <text>beta-D-fructose 6-phosphate + ATP = beta-D-fructose 1,6-bisphosphate + ADP + H(+)</text>
        <dbReference type="Rhea" id="RHEA:16109"/>
        <dbReference type="ChEBI" id="CHEBI:15378"/>
        <dbReference type="ChEBI" id="CHEBI:30616"/>
        <dbReference type="ChEBI" id="CHEBI:32966"/>
        <dbReference type="ChEBI" id="CHEBI:57634"/>
        <dbReference type="ChEBI" id="CHEBI:456216"/>
        <dbReference type="EC" id="2.7.1.11"/>
    </reaction>
</comment>
<keyword evidence="6 10" id="KW-0479">Metal-binding</keyword>
<dbReference type="InterPro" id="IPR012829">
    <property type="entry name" value="Phosphofructokinase_III"/>
</dbReference>
<dbReference type="InterPro" id="IPR000023">
    <property type="entry name" value="Phosphofructokinase_dom"/>
</dbReference>
<dbReference type="InterPro" id="IPR022953">
    <property type="entry name" value="ATP_PFK"/>
</dbReference>
<evidence type="ECO:0000313" key="13">
    <source>
        <dbReference type="Proteomes" id="UP000014803"/>
    </source>
</evidence>
<dbReference type="PANTHER" id="PTHR13697:SF52">
    <property type="entry name" value="ATP-DEPENDENT 6-PHOSPHOFRUCTOKINASE 3"/>
    <property type="match status" value="1"/>
</dbReference>
<keyword evidence="8 10" id="KW-0460">Magnesium</keyword>
<name>S4XLN8_SORCE</name>
<dbReference type="EMBL" id="CP003969">
    <property type="protein sequence ID" value="AGP32700.1"/>
    <property type="molecule type" value="Genomic_DNA"/>
</dbReference>
<dbReference type="GO" id="GO:0005524">
    <property type="term" value="F:ATP binding"/>
    <property type="evidence" value="ECO:0007669"/>
    <property type="project" value="UniProtKB-KW"/>
</dbReference>
<comment type="similarity">
    <text evidence="10">Belongs to the phosphofructokinase type A (PFKA) family. Mixed-substrate PFK group III subfamily.</text>
</comment>
<evidence type="ECO:0000256" key="8">
    <source>
        <dbReference type="ARBA" id="ARBA00022842"/>
    </source>
</evidence>
<evidence type="ECO:0000256" key="4">
    <source>
        <dbReference type="ARBA" id="ARBA00022490"/>
    </source>
</evidence>
<keyword evidence="10" id="KW-0067">ATP-binding</keyword>
<evidence type="ECO:0000256" key="10">
    <source>
        <dbReference type="HAMAP-Rule" id="MF_01976"/>
    </source>
</evidence>
<dbReference type="GO" id="GO:0046872">
    <property type="term" value="F:metal ion binding"/>
    <property type="evidence" value="ECO:0007669"/>
    <property type="project" value="UniProtKB-KW"/>
</dbReference>
<dbReference type="HAMAP" id="MF_01976">
    <property type="entry name" value="Phosphofructokinase_III"/>
    <property type="match status" value="1"/>
</dbReference>
<dbReference type="NCBIfam" id="NF002872">
    <property type="entry name" value="PRK03202.1"/>
    <property type="match status" value="1"/>
</dbReference>
<dbReference type="AlphaFoldDB" id="S4XLN8"/>
<comment type="caution">
    <text evidence="10">Lacks conserved residue(s) required for the propagation of feature annotation.</text>
</comment>
<dbReference type="GO" id="GO:0016208">
    <property type="term" value="F:AMP binding"/>
    <property type="evidence" value="ECO:0007669"/>
    <property type="project" value="TreeGrafter"/>
</dbReference>
<dbReference type="GO" id="GO:0003872">
    <property type="term" value="F:6-phosphofructokinase activity"/>
    <property type="evidence" value="ECO:0007669"/>
    <property type="project" value="UniProtKB-UniRule"/>
</dbReference>
<evidence type="ECO:0000256" key="5">
    <source>
        <dbReference type="ARBA" id="ARBA00022679"/>
    </source>
</evidence>
<keyword evidence="10" id="KW-0547">Nucleotide-binding</keyword>
<dbReference type="GO" id="GO:0042802">
    <property type="term" value="F:identical protein binding"/>
    <property type="evidence" value="ECO:0007669"/>
    <property type="project" value="TreeGrafter"/>
</dbReference>
<dbReference type="Pfam" id="PF00365">
    <property type="entry name" value="PFK"/>
    <property type="match status" value="1"/>
</dbReference>
<comment type="cofactor">
    <cofactor evidence="1 10">
        <name>Mg(2+)</name>
        <dbReference type="ChEBI" id="CHEBI:18420"/>
    </cofactor>
</comment>
<dbReference type="Gene3D" id="3.40.50.450">
    <property type="match status" value="1"/>
</dbReference>
<dbReference type="InterPro" id="IPR035966">
    <property type="entry name" value="PKF_sf"/>
</dbReference>
<dbReference type="SUPFAM" id="SSF53784">
    <property type="entry name" value="Phosphofructokinase"/>
    <property type="match status" value="1"/>
</dbReference>
<dbReference type="GO" id="GO:0061621">
    <property type="term" value="P:canonical glycolysis"/>
    <property type="evidence" value="ECO:0007669"/>
    <property type="project" value="TreeGrafter"/>
</dbReference>
<dbReference type="eggNOG" id="COG0205">
    <property type="taxonomic scope" value="Bacteria"/>
</dbReference>